<gene>
    <name evidence="2" type="ORF">EQG68_14740</name>
</gene>
<evidence type="ECO:0008006" key="4">
    <source>
        <dbReference type="Google" id="ProtNLM"/>
    </source>
</evidence>
<reference evidence="3" key="1">
    <citation type="submission" date="2019-01" db="EMBL/GenBank/DDBJ databases">
        <title>Cytophagaceae bacterium strain CAR-16.</title>
        <authorList>
            <person name="Chen W.-M."/>
        </authorList>
    </citation>
    <scope>NUCLEOTIDE SEQUENCE [LARGE SCALE GENOMIC DNA]</scope>
    <source>
        <strain evidence="3">ICH-30</strain>
    </source>
</reference>
<organism evidence="2 3">
    <name type="scientific">Flavobacterium piscinae</name>
    <dbReference type="NCBI Taxonomy" id="2506424"/>
    <lineage>
        <taxon>Bacteria</taxon>
        <taxon>Pseudomonadati</taxon>
        <taxon>Bacteroidota</taxon>
        <taxon>Flavobacteriia</taxon>
        <taxon>Flavobacteriales</taxon>
        <taxon>Flavobacteriaceae</taxon>
        <taxon>Flavobacterium</taxon>
    </lineage>
</organism>
<dbReference type="InterPro" id="IPR022385">
    <property type="entry name" value="Rhs_assc_core"/>
</dbReference>
<dbReference type="AlphaFoldDB" id="A0A4Q1KHP7"/>
<evidence type="ECO:0000313" key="3">
    <source>
        <dbReference type="Proteomes" id="UP000289734"/>
    </source>
</evidence>
<comment type="caution">
    <text evidence="2">The sequence shown here is derived from an EMBL/GenBank/DDBJ whole genome shotgun (WGS) entry which is preliminary data.</text>
</comment>
<protein>
    <recommendedName>
        <fullName evidence="4">RHS repeat-associated core domain-containing protein</fullName>
    </recommendedName>
</protein>
<keyword evidence="3" id="KW-1185">Reference proteome</keyword>
<proteinExistence type="predicted"/>
<accession>A0A4Q1KHP7</accession>
<dbReference type="Proteomes" id="UP000289734">
    <property type="component" value="Unassembled WGS sequence"/>
</dbReference>
<feature type="compositionally biased region" description="Basic and acidic residues" evidence="1">
    <location>
        <begin position="206"/>
        <end position="221"/>
    </location>
</feature>
<dbReference type="Gene3D" id="2.180.10.10">
    <property type="entry name" value="RHS repeat-associated core"/>
    <property type="match status" value="1"/>
</dbReference>
<dbReference type="RefSeq" id="WP_129465655.1">
    <property type="nucleotide sequence ID" value="NZ_SBKQ01000021.1"/>
</dbReference>
<dbReference type="OrthoDB" id="1367325at2"/>
<dbReference type="EMBL" id="SBKQ01000021">
    <property type="protein sequence ID" value="RXR27616.1"/>
    <property type="molecule type" value="Genomic_DNA"/>
</dbReference>
<evidence type="ECO:0000256" key="1">
    <source>
        <dbReference type="SAM" id="MobiDB-lite"/>
    </source>
</evidence>
<feature type="region of interest" description="Disordered" evidence="1">
    <location>
        <begin position="206"/>
        <end position="229"/>
    </location>
</feature>
<dbReference type="NCBIfam" id="TIGR03696">
    <property type="entry name" value="Rhs_assc_core"/>
    <property type="match status" value="1"/>
</dbReference>
<sequence>MLIPNRFDSLDDYRYGFNGKEKDDEVKGEGNFIAYADRGYDPRIGRFISVDAYANAMPSQSPYSFALNNPIYFVDENGNWPKPSDLLPKNTPPMIKGIVDGVWEGLTGSVGFAYDYATDSEFREQVNQSFANLIKDPMGTLEGIIESYAGKIERLATGNATDDDLYDVGSEIGEAGVGILLGGATLGVKAAKKLLKPDIDKSDIAKKAKNDSKKTTKKQDPNKPSGFYDVRGVDNETIYVGKGPSKRAAQSLKVKQGDKVISYIVTEGVGDLNVRETAFAFEELLLRKAEKSGANLLNEKTSPGKKILDNLQKNNPEAFQQVKEAFEKKMAEGGKEIKPKS</sequence>
<evidence type="ECO:0000313" key="2">
    <source>
        <dbReference type="EMBL" id="RXR27616.1"/>
    </source>
</evidence>
<name>A0A4Q1KHP7_9FLAO</name>